<dbReference type="SUPFAM" id="SSF55021">
    <property type="entry name" value="ACT-like"/>
    <property type="match status" value="1"/>
</dbReference>
<keyword evidence="2" id="KW-0378">Hydrolase</keyword>
<dbReference type="InterPro" id="IPR002912">
    <property type="entry name" value="ACT_dom"/>
</dbReference>
<dbReference type="CDD" id="cd04876">
    <property type="entry name" value="ACT_RelA-SpoT"/>
    <property type="match status" value="1"/>
</dbReference>
<dbReference type="Pfam" id="PF13291">
    <property type="entry name" value="ACT_4"/>
    <property type="match status" value="1"/>
</dbReference>
<feature type="domain" description="ACT" evidence="1">
    <location>
        <begin position="9"/>
        <end position="85"/>
    </location>
</feature>
<accession>A0A378VWM5</accession>
<dbReference type="InterPro" id="IPR045865">
    <property type="entry name" value="ACT-like_dom_sf"/>
</dbReference>
<dbReference type="Gene3D" id="3.30.70.260">
    <property type="match status" value="1"/>
</dbReference>
<dbReference type="AlphaFoldDB" id="A0A378VWM5"/>
<protein>
    <submittedName>
        <fullName evidence="2">Guanosine-3',5'-bis(Diphosphate) 3'-pyrophosphohydrolase</fullName>
        <ecNumber evidence="2">3.1.7.2</ecNumber>
    </submittedName>
</protein>
<name>A0A378VWM5_NEIGO</name>
<proteinExistence type="predicted"/>
<dbReference type="EMBL" id="UGRI01000001">
    <property type="protein sequence ID" value="SUA20500.1"/>
    <property type="molecule type" value="Genomic_DNA"/>
</dbReference>
<sequence>MNGQNYRVGLQVQSEDSHGLLALMAQAISDSGADIESVETPSKSQSGTEGFVEFKFLLKVKNLDQLNQIIQNLHSIPYIRKVIRS</sequence>
<organism evidence="2">
    <name type="scientific">Neisseria gonorrhoeae</name>
    <dbReference type="NCBI Taxonomy" id="485"/>
    <lineage>
        <taxon>Bacteria</taxon>
        <taxon>Pseudomonadati</taxon>
        <taxon>Pseudomonadota</taxon>
        <taxon>Betaproteobacteria</taxon>
        <taxon>Neisseriales</taxon>
        <taxon>Neisseriaceae</taxon>
        <taxon>Neisseria</taxon>
    </lineage>
</organism>
<gene>
    <name evidence="2" type="ORF">NCTC11421_00584</name>
</gene>
<dbReference type="PROSITE" id="PS51671">
    <property type="entry name" value="ACT"/>
    <property type="match status" value="1"/>
</dbReference>
<dbReference type="EC" id="3.1.7.2" evidence="2"/>
<dbReference type="GO" id="GO:0008893">
    <property type="term" value="F:guanosine-3',5'-bis(diphosphate) 3'-diphosphatase activity"/>
    <property type="evidence" value="ECO:0007669"/>
    <property type="project" value="UniProtKB-EC"/>
</dbReference>
<reference evidence="2" key="1">
    <citation type="submission" date="2018-06" db="EMBL/GenBank/DDBJ databases">
        <authorList>
            <consortium name="Pathogen Informatics"/>
            <person name="Doyle S."/>
        </authorList>
    </citation>
    <scope>NUCLEOTIDE SEQUENCE [LARGE SCALE GENOMIC DNA]</scope>
    <source>
        <strain evidence="2">NCTC11421</strain>
    </source>
</reference>
<evidence type="ECO:0000313" key="2">
    <source>
        <dbReference type="EMBL" id="SUA20500.1"/>
    </source>
</evidence>
<evidence type="ECO:0000259" key="1">
    <source>
        <dbReference type="PROSITE" id="PS51671"/>
    </source>
</evidence>